<dbReference type="SUPFAM" id="SSF52047">
    <property type="entry name" value="RNI-like"/>
    <property type="match status" value="1"/>
</dbReference>
<dbReference type="Gene3D" id="3.80.10.10">
    <property type="entry name" value="Ribonuclease Inhibitor"/>
    <property type="match status" value="1"/>
</dbReference>
<dbReference type="EMBL" id="MU858083">
    <property type="protein sequence ID" value="KAK4215191.1"/>
    <property type="molecule type" value="Genomic_DNA"/>
</dbReference>
<dbReference type="Proteomes" id="UP001301769">
    <property type="component" value="Unassembled WGS sequence"/>
</dbReference>
<reference evidence="1" key="2">
    <citation type="submission" date="2023-05" db="EMBL/GenBank/DDBJ databases">
        <authorList>
            <consortium name="Lawrence Berkeley National Laboratory"/>
            <person name="Steindorff A."/>
            <person name="Hensen N."/>
            <person name="Bonometti L."/>
            <person name="Westerberg I."/>
            <person name="Brannstrom I.O."/>
            <person name="Guillou S."/>
            <person name="Cros-Aarteil S."/>
            <person name="Calhoun S."/>
            <person name="Haridas S."/>
            <person name="Kuo A."/>
            <person name="Mondo S."/>
            <person name="Pangilinan J."/>
            <person name="Riley R."/>
            <person name="Labutti K."/>
            <person name="Andreopoulos B."/>
            <person name="Lipzen A."/>
            <person name="Chen C."/>
            <person name="Yanf M."/>
            <person name="Daum C."/>
            <person name="Ng V."/>
            <person name="Clum A."/>
            <person name="Ohm R."/>
            <person name="Martin F."/>
            <person name="Silar P."/>
            <person name="Natvig D."/>
            <person name="Lalanne C."/>
            <person name="Gautier V."/>
            <person name="Ament-Velasquez S.L."/>
            <person name="Kruys A."/>
            <person name="Hutchinson M.I."/>
            <person name="Powell A.J."/>
            <person name="Barry K."/>
            <person name="Miller A.N."/>
            <person name="Grigoriev I.V."/>
            <person name="Debuchy R."/>
            <person name="Gladieux P."/>
            <person name="Thoren M.H."/>
            <person name="Johannesson H."/>
        </authorList>
    </citation>
    <scope>NUCLEOTIDE SEQUENCE</scope>
    <source>
        <strain evidence="1">PSN293</strain>
    </source>
</reference>
<reference evidence="1" key="1">
    <citation type="journal article" date="2023" name="Mol. Phylogenet. Evol.">
        <title>Genome-scale phylogeny and comparative genomics of the fungal order Sordariales.</title>
        <authorList>
            <person name="Hensen N."/>
            <person name="Bonometti L."/>
            <person name="Westerberg I."/>
            <person name="Brannstrom I.O."/>
            <person name="Guillou S."/>
            <person name="Cros-Aarteil S."/>
            <person name="Calhoun S."/>
            <person name="Haridas S."/>
            <person name="Kuo A."/>
            <person name="Mondo S."/>
            <person name="Pangilinan J."/>
            <person name="Riley R."/>
            <person name="LaButti K."/>
            <person name="Andreopoulos B."/>
            <person name="Lipzen A."/>
            <person name="Chen C."/>
            <person name="Yan M."/>
            <person name="Daum C."/>
            <person name="Ng V."/>
            <person name="Clum A."/>
            <person name="Steindorff A."/>
            <person name="Ohm R.A."/>
            <person name="Martin F."/>
            <person name="Silar P."/>
            <person name="Natvig D.O."/>
            <person name="Lalanne C."/>
            <person name="Gautier V."/>
            <person name="Ament-Velasquez S.L."/>
            <person name="Kruys A."/>
            <person name="Hutchinson M.I."/>
            <person name="Powell A.J."/>
            <person name="Barry K."/>
            <person name="Miller A.N."/>
            <person name="Grigoriev I.V."/>
            <person name="Debuchy R."/>
            <person name="Gladieux P."/>
            <person name="Hiltunen Thoren M."/>
            <person name="Johannesson H."/>
        </authorList>
    </citation>
    <scope>NUCLEOTIDE SEQUENCE</scope>
    <source>
        <strain evidence="1">PSN293</strain>
    </source>
</reference>
<gene>
    <name evidence="1" type="ORF">QBC37DRAFT_282330</name>
</gene>
<sequence length="533" mass="61567">MANPETSTTQHDRPTLESLPSEMLHCILDYMMPEEPEIGETRPVNYSSLVPGEDWHSFLSHRRALWSLCLVSRKLASLAQGRLHKEVVIFTEESLVLFLRTLEDSSQLVQDTRSFSCRLTLSRPGVVRDVHRALNMHCDEEMRPLVDKSDDFRTYHELDRPEGHDRTPEAIVSYILLRLPRLETLLLQTPICDDHPDYGVLVHDLVYYRGQSGLTMLDPPETPFKHLKTLKLQGDPELGKYFEEESEDPPECWGVDPLHYMPLFWISSKLTTLEVSCDDGSWSFGNYEVRGSEHLGSLRHIYLHDSLTLPLKLGFILQHTHQLETLYMTPRDDPEEDDHHWEHMEHLNIKEGHDQSLDAALGKYGMNLRHLDIGWLDVPGHGALIGPNARLPSLTKLAKLEKLAIQLVVLYGRQVADPQLTLAGLLPPNLVELVLEDWWFTDVDDYEDQDHWGAEDRVSHYRRKRDYRTNALSTLLLFAEESITRQPKLEKLLLLCPIQWTWIAEEGISPDFPFEEVKQAFQRRGVEFIVDEA</sequence>
<evidence type="ECO:0000313" key="1">
    <source>
        <dbReference type="EMBL" id="KAK4215191.1"/>
    </source>
</evidence>
<protein>
    <submittedName>
        <fullName evidence="1">Uncharacterized protein</fullName>
    </submittedName>
</protein>
<accession>A0AAN6YBY4</accession>
<organism evidence="1 2">
    <name type="scientific">Rhypophila decipiens</name>
    <dbReference type="NCBI Taxonomy" id="261697"/>
    <lineage>
        <taxon>Eukaryota</taxon>
        <taxon>Fungi</taxon>
        <taxon>Dikarya</taxon>
        <taxon>Ascomycota</taxon>
        <taxon>Pezizomycotina</taxon>
        <taxon>Sordariomycetes</taxon>
        <taxon>Sordariomycetidae</taxon>
        <taxon>Sordariales</taxon>
        <taxon>Naviculisporaceae</taxon>
        <taxon>Rhypophila</taxon>
    </lineage>
</organism>
<dbReference type="InterPro" id="IPR032675">
    <property type="entry name" value="LRR_dom_sf"/>
</dbReference>
<keyword evidence="2" id="KW-1185">Reference proteome</keyword>
<evidence type="ECO:0000313" key="2">
    <source>
        <dbReference type="Proteomes" id="UP001301769"/>
    </source>
</evidence>
<comment type="caution">
    <text evidence="1">The sequence shown here is derived from an EMBL/GenBank/DDBJ whole genome shotgun (WGS) entry which is preliminary data.</text>
</comment>
<name>A0AAN6YBY4_9PEZI</name>
<dbReference type="AlphaFoldDB" id="A0AAN6YBY4"/>
<proteinExistence type="predicted"/>